<keyword evidence="6" id="KW-0614">Plasmid</keyword>
<dbReference type="EMBL" id="CP024769">
    <property type="protein sequence ID" value="QGY31899.1"/>
    <property type="molecule type" value="Genomic_DNA"/>
</dbReference>
<dbReference type="InterPro" id="IPR005119">
    <property type="entry name" value="LysR_subst-bd"/>
</dbReference>
<dbReference type="Proteomes" id="UP000502005">
    <property type="component" value="Plasmid pNE1A"/>
</dbReference>
<geneLocation type="plasmid" evidence="7">
    <name>pne1a</name>
</geneLocation>
<protein>
    <submittedName>
        <fullName evidence="6">LysR family transcriptional regulator</fullName>
    </submittedName>
</protein>
<dbReference type="PANTHER" id="PTHR30419:SF14">
    <property type="entry name" value="LYSR FAMILY TRANSCRIPTIONAL REGULATOR"/>
    <property type="match status" value="1"/>
</dbReference>
<keyword evidence="4" id="KW-0804">Transcription</keyword>
<reference evidence="6 7" key="1">
    <citation type="submission" date="2017-11" db="EMBL/GenBank/DDBJ databases">
        <title>Genome sequence of Pantoea cypripedii NE1.</title>
        <authorList>
            <person name="Nascimento F.X."/>
        </authorList>
    </citation>
    <scope>NUCLEOTIDE SEQUENCE [LARGE SCALE GENOMIC DNA]</scope>
    <source>
        <strain evidence="6 7">NE1</strain>
        <plasmid evidence="7">pne1a</plasmid>
    </source>
</reference>
<dbReference type="InterPro" id="IPR000847">
    <property type="entry name" value="LysR_HTH_N"/>
</dbReference>
<dbReference type="SUPFAM" id="SSF53850">
    <property type="entry name" value="Periplasmic binding protein-like II"/>
    <property type="match status" value="1"/>
</dbReference>
<proteinExistence type="inferred from homology"/>
<dbReference type="GO" id="GO:0003700">
    <property type="term" value="F:DNA-binding transcription factor activity"/>
    <property type="evidence" value="ECO:0007669"/>
    <property type="project" value="InterPro"/>
</dbReference>
<dbReference type="FunFam" id="1.10.10.10:FF:000001">
    <property type="entry name" value="LysR family transcriptional regulator"/>
    <property type="match status" value="1"/>
</dbReference>
<dbReference type="Pfam" id="PF00126">
    <property type="entry name" value="HTH_1"/>
    <property type="match status" value="2"/>
</dbReference>
<dbReference type="Gene3D" id="3.40.190.10">
    <property type="entry name" value="Periplasmic binding protein-like II"/>
    <property type="match status" value="2"/>
</dbReference>
<dbReference type="PANTHER" id="PTHR30419">
    <property type="entry name" value="HTH-TYPE TRANSCRIPTIONAL REGULATOR YBHD"/>
    <property type="match status" value="1"/>
</dbReference>
<dbReference type="CDD" id="cd08435">
    <property type="entry name" value="PBP2_GbpR"/>
    <property type="match status" value="1"/>
</dbReference>
<keyword evidence="3" id="KW-0238">DNA-binding</keyword>
<name>A0A6B9GEI4_PANCY</name>
<evidence type="ECO:0000256" key="3">
    <source>
        <dbReference type="ARBA" id="ARBA00023125"/>
    </source>
</evidence>
<evidence type="ECO:0000313" key="6">
    <source>
        <dbReference type="EMBL" id="QGY31899.1"/>
    </source>
</evidence>
<keyword evidence="2" id="KW-0805">Transcription regulation</keyword>
<dbReference type="InterPro" id="IPR050950">
    <property type="entry name" value="HTH-type_LysR_regulators"/>
</dbReference>
<evidence type="ECO:0000256" key="2">
    <source>
        <dbReference type="ARBA" id="ARBA00023015"/>
    </source>
</evidence>
<feature type="domain" description="HTH lysR-type" evidence="5">
    <location>
        <begin position="134"/>
        <end position="191"/>
    </location>
</feature>
<dbReference type="SUPFAM" id="SSF46785">
    <property type="entry name" value="Winged helix' DNA-binding domain"/>
    <property type="match status" value="2"/>
</dbReference>
<evidence type="ECO:0000256" key="1">
    <source>
        <dbReference type="ARBA" id="ARBA00009437"/>
    </source>
</evidence>
<comment type="similarity">
    <text evidence="1">Belongs to the LysR transcriptional regulatory family.</text>
</comment>
<dbReference type="InterPro" id="IPR036388">
    <property type="entry name" value="WH-like_DNA-bd_sf"/>
</dbReference>
<dbReference type="Pfam" id="PF03466">
    <property type="entry name" value="LysR_substrate"/>
    <property type="match status" value="1"/>
</dbReference>
<evidence type="ECO:0000256" key="4">
    <source>
        <dbReference type="ARBA" id="ARBA00023163"/>
    </source>
</evidence>
<gene>
    <name evidence="6" type="ORF">CUN67_23245</name>
</gene>
<evidence type="ECO:0000259" key="5">
    <source>
        <dbReference type="PROSITE" id="PS50931"/>
    </source>
</evidence>
<dbReference type="Gene3D" id="1.10.10.10">
    <property type="entry name" value="Winged helix-like DNA-binding domain superfamily/Winged helix DNA-binding domain"/>
    <property type="match status" value="2"/>
</dbReference>
<dbReference type="AlphaFoldDB" id="A0A6B9GEI4"/>
<dbReference type="InterPro" id="IPR037405">
    <property type="entry name" value="GbpR_PBP2"/>
</dbReference>
<feature type="domain" description="HTH lysR-type" evidence="5">
    <location>
        <begin position="34"/>
        <end position="91"/>
    </location>
</feature>
<accession>A0A6B9GEI4</accession>
<dbReference type="PROSITE" id="PS50931">
    <property type="entry name" value="HTH_LYSR"/>
    <property type="match status" value="2"/>
</dbReference>
<dbReference type="GO" id="GO:0003677">
    <property type="term" value="F:DNA binding"/>
    <property type="evidence" value="ECO:0007669"/>
    <property type="project" value="UniProtKB-KW"/>
</dbReference>
<organism evidence="6 7">
    <name type="scientific">Pantoea cypripedii</name>
    <name type="common">Pectobacterium cypripedii</name>
    <name type="synonym">Erwinia cypripedii</name>
    <dbReference type="NCBI Taxonomy" id="55209"/>
    <lineage>
        <taxon>Bacteria</taxon>
        <taxon>Pseudomonadati</taxon>
        <taxon>Pseudomonadota</taxon>
        <taxon>Gammaproteobacteria</taxon>
        <taxon>Enterobacterales</taxon>
        <taxon>Erwiniaceae</taxon>
        <taxon>Pantoea</taxon>
    </lineage>
</organism>
<dbReference type="PRINTS" id="PR00039">
    <property type="entry name" value="HTHLYSR"/>
</dbReference>
<evidence type="ECO:0000313" key="7">
    <source>
        <dbReference type="Proteomes" id="UP000502005"/>
    </source>
</evidence>
<dbReference type="GO" id="GO:0005829">
    <property type="term" value="C:cytosol"/>
    <property type="evidence" value="ECO:0007669"/>
    <property type="project" value="TreeGrafter"/>
</dbReference>
<dbReference type="InterPro" id="IPR036390">
    <property type="entry name" value="WH_DNA-bd_sf"/>
</dbReference>
<sequence length="433" mass="47738">MPFIARAMIFIYVVISIARATREMSAMKAEDNDIKIMQLRAFCMIAERGTVSEAAEKLFRTQSAITRSIRDLEHTLATPLFERHASGMLLTEMGKCVLPRAQRAINELQQIPATLSRLKQRDHHREEAEPIWLFNVRRLQVFLRLYRLHHTQSVANSLGISQPAVSAALKVLEKGAGISLFQRTPKGMMPSAAAREMSPFISRALNEIRHIPEDLAAATGIFRGTVHVGALPLCRSTLLPLAITQLVAIHPGIKIVTNESAFDALVTELRAGDIDFILGALRQDENVLDIQNQVLFAESLVLLVRPQHPLAGRQLSASDLTHVQWILPRVNSPARHLLDAAFQALGMNAPAPIVESGDLAIVRGLLLNSDMVAAVSSHQLEYELTAGILRPLQFALPDTRREIGLTLRQGALHAPAAEALIRCISDIATQQIE</sequence>